<evidence type="ECO:0008006" key="7">
    <source>
        <dbReference type="Google" id="ProtNLM"/>
    </source>
</evidence>
<accession>A0A9P6UX43</accession>
<dbReference type="EMBL" id="JAAAIP010000188">
    <property type="protein sequence ID" value="KAG0323462.1"/>
    <property type="molecule type" value="Genomic_DNA"/>
</dbReference>
<keyword evidence="3" id="KW-0576">Peroxisome</keyword>
<keyword evidence="6" id="KW-1185">Reference proteome</keyword>
<evidence type="ECO:0000256" key="4">
    <source>
        <dbReference type="ARBA" id="ARBA00046271"/>
    </source>
</evidence>
<keyword evidence="1" id="KW-0962">Peroxisome biogenesis</keyword>
<gene>
    <name evidence="5" type="ORF">BGZ99_002763</name>
</gene>
<dbReference type="AlphaFoldDB" id="A0A9P6UX43"/>
<organism evidence="5 6">
    <name type="scientific">Dissophora globulifera</name>
    <dbReference type="NCBI Taxonomy" id="979702"/>
    <lineage>
        <taxon>Eukaryota</taxon>
        <taxon>Fungi</taxon>
        <taxon>Fungi incertae sedis</taxon>
        <taxon>Mucoromycota</taxon>
        <taxon>Mortierellomycotina</taxon>
        <taxon>Mortierellomycetes</taxon>
        <taxon>Mortierellales</taxon>
        <taxon>Mortierellaceae</taxon>
        <taxon>Dissophora</taxon>
    </lineage>
</organism>
<dbReference type="Proteomes" id="UP000738325">
    <property type="component" value="Unassembled WGS sequence"/>
</dbReference>
<dbReference type="PANTHER" id="PTHR12652:SF25">
    <property type="entry name" value="MICROBODY (PEROXISOME) PROLIFERATION PROTEIN PEROXIN 11C (EUROFUNG)"/>
    <property type="match status" value="1"/>
</dbReference>
<dbReference type="Pfam" id="PF05648">
    <property type="entry name" value="PEX11"/>
    <property type="match status" value="1"/>
</dbReference>
<dbReference type="PANTHER" id="PTHR12652">
    <property type="entry name" value="PEROXISOMAL BIOGENESIS FACTOR 11"/>
    <property type="match status" value="1"/>
</dbReference>
<comment type="caution">
    <text evidence="5">The sequence shown here is derived from an EMBL/GenBank/DDBJ whole genome shotgun (WGS) entry which is preliminary data.</text>
</comment>
<proteinExistence type="predicted"/>
<dbReference type="InterPro" id="IPR008733">
    <property type="entry name" value="PEX11"/>
</dbReference>
<protein>
    <recommendedName>
        <fullName evidence="7">Peroxisomal biogenesis factor 11</fullName>
    </recommendedName>
</protein>
<sequence>MAAASKQEVDSTSSEDVHKPVVTRKNAPSILALGKLFPPSQTLDQAVRFLSQVRGTDKTLMIVQYFSKIFIWYFVKRGRESTAQRIRNLSGPISDFRILLRYYGLLPLIQWMQYVDSDNSPAPSPLLLLLDRLQNICNLIYYPLEHIYWLGAHEIIPISMEKTNRIAIWSCRFWAAYVALQFVHLAEEYRLYKTRLLTIEAQVKAADKKAKETGEPVDKSVYKTELAALRAEKKGIFINTIINTGYLPLTVHWSLEKSSFPDVGVGIFGGIAAVAQFYVAWKSS</sequence>
<evidence type="ECO:0000313" key="6">
    <source>
        <dbReference type="Proteomes" id="UP000738325"/>
    </source>
</evidence>
<dbReference type="OrthoDB" id="10005898at2759"/>
<evidence type="ECO:0000256" key="2">
    <source>
        <dbReference type="ARBA" id="ARBA00023136"/>
    </source>
</evidence>
<dbReference type="GO" id="GO:0016559">
    <property type="term" value="P:peroxisome fission"/>
    <property type="evidence" value="ECO:0007669"/>
    <property type="project" value="InterPro"/>
</dbReference>
<dbReference type="GO" id="GO:0005778">
    <property type="term" value="C:peroxisomal membrane"/>
    <property type="evidence" value="ECO:0007669"/>
    <property type="project" value="UniProtKB-SubCell"/>
</dbReference>
<keyword evidence="2" id="KW-0472">Membrane</keyword>
<reference evidence="5" key="1">
    <citation type="journal article" date="2020" name="Fungal Divers.">
        <title>Resolving the Mortierellaceae phylogeny through synthesis of multi-gene phylogenetics and phylogenomics.</title>
        <authorList>
            <person name="Vandepol N."/>
            <person name="Liber J."/>
            <person name="Desiro A."/>
            <person name="Na H."/>
            <person name="Kennedy M."/>
            <person name="Barry K."/>
            <person name="Grigoriev I.V."/>
            <person name="Miller A.N."/>
            <person name="O'Donnell K."/>
            <person name="Stajich J.E."/>
            <person name="Bonito G."/>
        </authorList>
    </citation>
    <scope>NUCLEOTIDE SEQUENCE</scope>
    <source>
        <strain evidence="5">REB-010B</strain>
    </source>
</reference>
<evidence type="ECO:0000256" key="1">
    <source>
        <dbReference type="ARBA" id="ARBA00022593"/>
    </source>
</evidence>
<name>A0A9P6UX43_9FUNG</name>
<evidence type="ECO:0000256" key="3">
    <source>
        <dbReference type="ARBA" id="ARBA00023140"/>
    </source>
</evidence>
<comment type="subcellular location">
    <subcellularLocation>
        <location evidence="4">Peroxisome membrane</location>
    </subcellularLocation>
</comment>
<evidence type="ECO:0000313" key="5">
    <source>
        <dbReference type="EMBL" id="KAG0323462.1"/>
    </source>
</evidence>